<evidence type="ECO:0000256" key="2">
    <source>
        <dbReference type="ARBA" id="ARBA00022490"/>
    </source>
</evidence>
<evidence type="ECO:0000256" key="4">
    <source>
        <dbReference type="ARBA" id="ARBA00023315"/>
    </source>
</evidence>
<accession>A0A6G8Q745</accession>
<feature type="domain" description="N-acetyltransferase" evidence="5">
    <location>
        <begin position="12"/>
        <end position="152"/>
    </location>
</feature>
<dbReference type="PROSITE" id="PS51186">
    <property type="entry name" value="GNAT"/>
    <property type="match status" value="1"/>
</dbReference>
<evidence type="ECO:0000256" key="1">
    <source>
        <dbReference type="ARBA" id="ARBA00005395"/>
    </source>
</evidence>
<evidence type="ECO:0000259" key="5">
    <source>
        <dbReference type="PROSITE" id="PS51186"/>
    </source>
</evidence>
<dbReference type="InterPro" id="IPR006464">
    <property type="entry name" value="AcTrfase_RimI/Ard1"/>
</dbReference>
<organism evidence="6 7">
    <name type="scientific">Rubrobacter tropicus</name>
    <dbReference type="NCBI Taxonomy" id="2653851"/>
    <lineage>
        <taxon>Bacteria</taxon>
        <taxon>Bacillati</taxon>
        <taxon>Actinomycetota</taxon>
        <taxon>Rubrobacteria</taxon>
        <taxon>Rubrobacterales</taxon>
        <taxon>Rubrobacteraceae</taxon>
        <taxon>Rubrobacter</taxon>
    </lineage>
</organism>
<dbReference type="AlphaFoldDB" id="A0A6G8Q745"/>
<evidence type="ECO:0000313" key="7">
    <source>
        <dbReference type="Proteomes" id="UP000501452"/>
    </source>
</evidence>
<dbReference type="InterPro" id="IPR050680">
    <property type="entry name" value="YpeA/RimI_acetyltransf"/>
</dbReference>
<dbReference type="NCBIfam" id="TIGR01575">
    <property type="entry name" value="rimI"/>
    <property type="match status" value="1"/>
</dbReference>
<dbReference type="InterPro" id="IPR000182">
    <property type="entry name" value="GNAT_dom"/>
</dbReference>
<protein>
    <submittedName>
        <fullName evidence="6">Ribosomal-protein-alanine N-acetyltransferase</fullName>
    </submittedName>
</protein>
<gene>
    <name evidence="6" type="primary">rimI</name>
    <name evidence="6" type="ORF">GBA63_06275</name>
</gene>
<keyword evidence="4" id="KW-0012">Acyltransferase</keyword>
<keyword evidence="7" id="KW-1185">Reference proteome</keyword>
<dbReference type="Pfam" id="PF00583">
    <property type="entry name" value="Acetyltransf_1"/>
    <property type="match status" value="1"/>
</dbReference>
<comment type="similarity">
    <text evidence="1">Belongs to the acetyltransferase family. RimI subfamily.</text>
</comment>
<reference evidence="6 7" key="1">
    <citation type="submission" date="2019-10" db="EMBL/GenBank/DDBJ databases">
        <title>Rubrobacter sp nov SCSIO 52090 isolated from a deep-sea sediment in the South China Sea.</title>
        <authorList>
            <person name="Chen R.W."/>
        </authorList>
    </citation>
    <scope>NUCLEOTIDE SEQUENCE [LARGE SCALE GENOMIC DNA]</scope>
    <source>
        <strain evidence="6 7">SCSIO 52909</strain>
    </source>
</reference>
<dbReference type="InterPro" id="IPR016181">
    <property type="entry name" value="Acyl_CoA_acyltransferase"/>
</dbReference>
<dbReference type="SUPFAM" id="SSF55729">
    <property type="entry name" value="Acyl-CoA N-acyltransferases (Nat)"/>
    <property type="match status" value="1"/>
</dbReference>
<dbReference type="Gene3D" id="3.40.630.30">
    <property type="match status" value="1"/>
</dbReference>
<dbReference type="Proteomes" id="UP000501452">
    <property type="component" value="Chromosome"/>
</dbReference>
<name>A0A6G8Q745_9ACTN</name>
<dbReference type="EMBL" id="CP045119">
    <property type="protein sequence ID" value="QIN82301.1"/>
    <property type="molecule type" value="Genomic_DNA"/>
</dbReference>
<dbReference type="CDD" id="cd04301">
    <property type="entry name" value="NAT_SF"/>
    <property type="match status" value="1"/>
</dbReference>
<dbReference type="GO" id="GO:0008080">
    <property type="term" value="F:N-acetyltransferase activity"/>
    <property type="evidence" value="ECO:0007669"/>
    <property type="project" value="InterPro"/>
</dbReference>
<sequence>MGPFVREPEKEPFLRRMRLSDLGAAMEVDRRSLPKPWSERIWRDELDSPFGLYLVLEQDGRVIGQIGVRSVLDELHITTIAVLPEHRRRGHARALIGAALAAYPDARFVHLEVRPTNRTARALYASLGFRETGRRPRYYGDEDALLMTLDLSEGPFGG</sequence>
<dbReference type="PANTHER" id="PTHR43420">
    <property type="entry name" value="ACETYLTRANSFERASE"/>
    <property type="match status" value="1"/>
</dbReference>
<keyword evidence="3 6" id="KW-0808">Transferase</keyword>
<keyword evidence="2" id="KW-0963">Cytoplasm</keyword>
<evidence type="ECO:0000313" key="6">
    <source>
        <dbReference type="EMBL" id="QIN82301.1"/>
    </source>
</evidence>
<evidence type="ECO:0000256" key="3">
    <source>
        <dbReference type="ARBA" id="ARBA00022679"/>
    </source>
</evidence>
<proteinExistence type="inferred from homology"/>
<dbReference type="KEGG" id="rub:GBA63_06275"/>